<organism evidence="6 7">
    <name type="scientific">Candidatus Segetimicrobium genomatis</name>
    <dbReference type="NCBI Taxonomy" id="2569760"/>
    <lineage>
        <taxon>Bacteria</taxon>
        <taxon>Bacillati</taxon>
        <taxon>Candidatus Sysuimicrobiota</taxon>
        <taxon>Candidatus Sysuimicrobiia</taxon>
        <taxon>Candidatus Sysuimicrobiales</taxon>
        <taxon>Candidatus Segetimicrobiaceae</taxon>
        <taxon>Candidatus Segetimicrobium</taxon>
    </lineage>
</organism>
<dbReference type="GO" id="GO:0008483">
    <property type="term" value="F:transaminase activity"/>
    <property type="evidence" value="ECO:0007669"/>
    <property type="project" value="UniProtKB-KW"/>
</dbReference>
<evidence type="ECO:0000256" key="3">
    <source>
        <dbReference type="ARBA" id="ARBA00044507"/>
    </source>
</evidence>
<comment type="caution">
    <text evidence="6">The sequence shown here is derived from an EMBL/GenBank/DDBJ whole genome shotgun (WGS) entry which is preliminary data.</text>
</comment>
<dbReference type="GO" id="GO:0004125">
    <property type="term" value="F:L-seryl-tRNA(Sec) selenium transferase activity"/>
    <property type="evidence" value="ECO:0007669"/>
    <property type="project" value="TreeGrafter"/>
</dbReference>
<dbReference type="Proteomes" id="UP000318834">
    <property type="component" value="Unassembled WGS sequence"/>
</dbReference>
<dbReference type="PANTHER" id="PTHR32328">
    <property type="entry name" value="L-SERYL-TRNA(SEC) SELENIUM TRANSFERASE"/>
    <property type="match status" value="1"/>
</dbReference>
<comment type="cofactor">
    <cofactor evidence="1 4">
        <name>pyridoxal 5'-phosphate</name>
        <dbReference type="ChEBI" id="CHEBI:597326"/>
    </cofactor>
</comment>
<dbReference type="AlphaFoldDB" id="A0A537IGF5"/>
<proteinExistence type="inferred from homology"/>
<keyword evidence="6" id="KW-0032">Aminotransferase</keyword>
<evidence type="ECO:0000256" key="4">
    <source>
        <dbReference type="PIRSR" id="PIRSR618319-50"/>
    </source>
</evidence>
<keyword evidence="2 4" id="KW-0663">Pyridoxal phosphate</keyword>
<dbReference type="SUPFAM" id="SSF53383">
    <property type="entry name" value="PLP-dependent transferases"/>
    <property type="match status" value="1"/>
</dbReference>
<keyword evidence="6" id="KW-0808">Transferase</keyword>
<feature type="modified residue" description="N6-(pyridoxal phosphate)lysine" evidence="4">
    <location>
        <position position="212"/>
    </location>
</feature>
<gene>
    <name evidence="6" type="ORF">E6H05_13695</name>
</gene>
<sequence>MAEPLSSLGLRKVINASGTMTALGASAVSPEVIAAAASILPHFVVMTELQAAASQSIADATGAEAGCVTACVAAGITLGVAACMTGIEMARIEQLPDTRGMKNEVLLQKGHNVNFGASVSQMIALSGAQVLEVGTATSCGAYQLRGAMGPQTAAAVYVVSHHTVQSGLIDLNTFCAVCHDGGVPVIVDAASEYDLRGFLSQGADLVLYSAHKFLGGLTAGVIAGRRDLVRACYLQERGIGRAMKVGKEGVIGVIAALTRWHTLDHAAIQREETRRVDLAVGRLRGLPGLRVTLEPDPTGNPINRVKVNVVPEQAGVTAFQLARRLGEGDPAIVVRDHHVDRDYILLDPCNLSDEEMEQVCARIADVMRTAPGPGRSSTPPSMADVWAEGIMRWPDTPRGRHAGTKKGDERPG</sequence>
<dbReference type="InterPro" id="IPR015424">
    <property type="entry name" value="PyrdxlP-dep_Trfase"/>
</dbReference>
<dbReference type="Pfam" id="PF03841">
    <property type="entry name" value="SelA"/>
    <property type="match status" value="1"/>
</dbReference>
<dbReference type="PANTHER" id="PTHR32328:SF0">
    <property type="entry name" value="L-SERYL-TRNA(SEC) SELENIUM TRANSFERASE"/>
    <property type="match status" value="1"/>
</dbReference>
<reference evidence="6 7" key="1">
    <citation type="journal article" date="2019" name="Nat. Microbiol.">
        <title>Mediterranean grassland soil C-N compound turnover is dependent on rainfall and depth, and is mediated by genomically divergent microorganisms.</title>
        <authorList>
            <person name="Diamond S."/>
            <person name="Andeer P.F."/>
            <person name="Li Z."/>
            <person name="Crits-Christoph A."/>
            <person name="Burstein D."/>
            <person name="Anantharaman K."/>
            <person name="Lane K.R."/>
            <person name="Thomas B.C."/>
            <person name="Pan C."/>
            <person name="Northen T.R."/>
            <person name="Banfield J.F."/>
        </authorList>
    </citation>
    <scope>NUCLEOTIDE SEQUENCE [LARGE SCALE GENOMIC DNA]</scope>
    <source>
        <strain evidence="6">NP_8</strain>
    </source>
</reference>
<comment type="similarity">
    <text evidence="3">Belongs to the SelA family.</text>
</comment>
<feature type="region of interest" description="Disordered" evidence="5">
    <location>
        <begin position="390"/>
        <end position="412"/>
    </location>
</feature>
<name>A0A537IGF5_9BACT</name>
<evidence type="ECO:0000256" key="5">
    <source>
        <dbReference type="SAM" id="MobiDB-lite"/>
    </source>
</evidence>
<dbReference type="InterPro" id="IPR018319">
    <property type="entry name" value="SelA-like"/>
</dbReference>
<accession>A0A537IGF5</accession>
<evidence type="ECO:0000313" key="6">
    <source>
        <dbReference type="EMBL" id="TMI70351.1"/>
    </source>
</evidence>
<evidence type="ECO:0000256" key="2">
    <source>
        <dbReference type="ARBA" id="ARBA00022898"/>
    </source>
</evidence>
<dbReference type="EMBL" id="VBAP01000148">
    <property type="protein sequence ID" value="TMI70351.1"/>
    <property type="molecule type" value="Genomic_DNA"/>
</dbReference>
<evidence type="ECO:0000256" key="1">
    <source>
        <dbReference type="ARBA" id="ARBA00001933"/>
    </source>
</evidence>
<dbReference type="Gene3D" id="3.40.640.10">
    <property type="entry name" value="Type I PLP-dependent aspartate aminotransferase-like (Major domain)"/>
    <property type="match status" value="1"/>
</dbReference>
<protein>
    <submittedName>
        <fullName evidence="6">Aminotransferase class V-fold PLP-dependent enzyme</fullName>
    </submittedName>
</protein>
<dbReference type="InterPro" id="IPR015421">
    <property type="entry name" value="PyrdxlP-dep_Trfase_major"/>
</dbReference>
<evidence type="ECO:0000313" key="7">
    <source>
        <dbReference type="Proteomes" id="UP000318834"/>
    </source>
</evidence>